<reference evidence="2" key="1">
    <citation type="submission" date="2021-03" db="EMBL/GenBank/DDBJ databases">
        <authorList>
            <person name="Tagirdzhanova G."/>
        </authorList>
    </citation>
    <scope>NUCLEOTIDE SEQUENCE</scope>
</reference>
<dbReference type="OrthoDB" id="5430178at2759"/>
<name>A0A8H3GAH2_9LECA</name>
<protein>
    <submittedName>
        <fullName evidence="2">Uncharacterized protein</fullName>
    </submittedName>
</protein>
<feature type="compositionally biased region" description="Basic and acidic residues" evidence="1">
    <location>
        <begin position="37"/>
        <end position="53"/>
    </location>
</feature>
<organism evidence="2 3">
    <name type="scientific">Heterodermia speciosa</name>
    <dbReference type="NCBI Taxonomy" id="116794"/>
    <lineage>
        <taxon>Eukaryota</taxon>
        <taxon>Fungi</taxon>
        <taxon>Dikarya</taxon>
        <taxon>Ascomycota</taxon>
        <taxon>Pezizomycotina</taxon>
        <taxon>Lecanoromycetes</taxon>
        <taxon>OSLEUM clade</taxon>
        <taxon>Lecanoromycetidae</taxon>
        <taxon>Caliciales</taxon>
        <taxon>Physciaceae</taxon>
        <taxon>Heterodermia</taxon>
    </lineage>
</organism>
<sequence>MASLLVAAGVLTYDRQVATPIFQYLAIQKTRTKRRERKEENAARFSELEKDNAQRMAWLQNRSTPAQGSDEAIAKGRQGSSSSEQSRRSSLAEEGPPPPAYEEAVRDRMASKGGGEVER</sequence>
<evidence type="ECO:0000256" key="1">
    <source>
        <dbReference type="SAM" id="MobiDB-lite"/>
    </source>
</evidence>
<evidence type="ECO:0000313" key="3">
    <source>
        <dbReference type="Proteomes" id="UP000664521"/>
    </source>
</evidence>
<keyword evidence="3" id="KW-1185">Reference proteome</keyword>
<feature type="compositionally biased region" description="Basic and acidic residues" evidence="1">
    <location>
        <begin position="103"/>
        <end position="119"/>
    </location>
</feature>
<evidence type="ECO:0000313" key="2">
    <source>
        <dbReference type="EMBL" id="CAF9937622.1"/>
    </source>
</evidence>
<gene>
    <name evidence="2" type="ORF">HETSPECPRED_000596</name>
</gene>
<dbReference type="EMBL" id="CAJPDS010000103">
    <property type="protein sequence ID" value="CAF9937622.1"/>
    <property type="molecule type" value="Genomic_DNA"/>
</dbReference>
<dbReference type="Proteomes" id="UP000664521">
    <property type="component" value="Unassembled WGS sequence"/>
</dbReference>
<feature type="region of interest" description="Disordered" evidence="1">
    <location>
        <begin position="30"/>
        <end position="119"/>
    </location>
</feature>
<comment type="caution">
    <text evidence="2">The sequence shown here is derived from an EMBL/GenBank/DDBJ whole genome shotgun (WGS) entry which is preliminary data.</text>
</comment>
<accession>A0A8H3GAH2</accession>
<dbReference type="AlphaFoldDB" id="A0A8H3GAH2"/>
<proteinExistence type="predicted"/>